<organism evidence="2 3">
    <name type="scientific">Petrolisthes manimaculis</name>
    <dbReference type="NCBI Taxonomy" id="1843537"/>
    <lineage>
        <taxon>Eukaryota</taxon>
        <taxon>Metazoa</taxon>
        <taxon>Ecdysozoa</taxon>
        <taxon>Arthropoda</taxon>
        <taxon>Crustacea</taxon>
        <taxon>Multicrustacea</taxon>
        <taxon>Malacostraca</taxon>
        <taxon>Eumalacostraca</taxon>
        <taxon>Eucarida</taxon>
        <taxon>Decapoda</taxon>
        <taxon>Pleocyemata</taxon>
        <taxon>Anomura</taxon>
        <taxon>Galatheoidea</taxon>
        <taxon>Porcellanidae</taxon>
        <taxon>Petrolisthes</taxon>
    </lineage>
</organism>
<gene>
    <name evidence="2" type="ORF">Pmani_039034</name>
</gene>
<feature type="region of interest" description="Disordered" evidence="1">
    <location>
        <begin position="1"/>
        <end position="113"/>
    </location>
</feature>
<feature type="compositionally biased region" description="Polar residues" evidence="1">
    <location>
        <begin position="1"/>
        <end position="21"/>
    </location>
</feature>
<name>A0AAE1NEY0_9EUCA</name>
<keyword evidence="3" id="KW-1185">Reference proteome</keyword>
<evidence type="ECO:0000256" key="1">
    <source>
        <dbReference type="SAM" id="MobiDB-lite"/>
    </source>
</evidence>
<feature type="compositionally biased region" description="Basic and acidic residues" evidence="1">
    <location>
        <begin position="51"/>
        <end position="66"/>
    </location>
</feature>
<protein>
    <submittedName>
        <fullName evidence="2">Uncharacterized protein</fullName>
    </submittedName>
</protein>
<comment type="caution">
    <text evidence="2">The sequence shown here is derived from an EMBL/GenBank/DDBJ whole genome shotgun (WGS) entry which is preliminary data.</text>
</comment>
<dbReference type="EMBL" id="JAWZYT010006592">
    <property type="protein sequence ID" value="KAK4287909.1"/>
    <property type="molecule type" value="Genomic_DNA"/>
</dbReference>
<evidence type="ECO:0000313" key="3">
    <source>
        <dbReference type="Proteomes" id="UP001292094"/>
    </source>
</evidence>
<dbReference type="Proteomes" id="UP001292094">
    <property type="component" value="Unassembled WGS sequence"/>
</dbReference>
<sequence length="113" mass="13364">NIHNTATNHQPQRNTEQNIISTLLPDTPQRNTTTRTQHQRLFQPHHNARQRKTEQKETRYQQDRKKPTISTRQKKTRYQHPSQPPASYITKQGQHPVSPIKTIRGQLQERSSK</sequence>
<dbReference type="AlphaFoldDB" id="A0AAE1NEY0"/>
<accession>A0AAE1NEY0</accession>
<proteinExistence type="predicted"/>
<feature type="non-terminal residue" evidence="2">
    <location>
        <position position="1"/>
    </location>
</feature>
<evidence type="ECO:0000313" key="2">
    <source>
        <dbReference type="EMBL" id="KAK4287909.1"/>
    </source>
</evidence>
<feature type="compositionally biased region" description="Low complexity" evidence="1">
    <location>
        <begin position="27"/>
        <end position="40"/>
    </location>
</feature>
<reference evidence="2" key="1">
    <citation type="submission" date="2023-11" db="EMBL/GenBank/DDBJ databases">
        <title>Genome assemblies of two species of porcelain crab, Petrolisthes cinctipes and Petrolisthes manimaculis (Anomura: Porcellanidae).</title>
        <authorList>
            <person name="Angst P."/>
        </authorList>
    </citation>
    <scope>NUCLEOTIDE SEQUENCE</scope>
    <source>
        <strain evidence="2">PB745_02</strain>
        <tissue evidence="2">Gill</tissue>
    </source>
</reference>